<sequence>MRNKLTRKSPGDSPPTTTPGSDDKTGKTGKENAHDGGTHALQTRTARANGIYSWM</sequence>
<reference evidence="2 3" key="1">
    <citation type="journal article" date="2014" name="Genome Announc.">
        <title>Draft Genome Sequences of Two Vibrionaceae Species, Vibrio ponticus C121 and Photobacterium aphoticum C119, Isolated as Coral Reef Microbiota.</title>
        <authorList>
            <person name="Al-saari N."/>
            <person name="Meirelles P.M."/>
            <person name="Mino S."/>
            <person name="Suda W."/>
            <person name="Oshima K."/>
            <person name="Hattori M."/>
            <person name="Ohkuma M."/>
            <person name="Thompson F.L."/>
            <person name="Gomez-Gil B."/>
            <person name="Sawabe T."/>
            <person name="Sawabe T."/>
        </authorList>
    </citation>
    <scope>NUCLEOTIDE SEQUENCE [LARGE SCALE GENOMIC DNA]</scope>
    <source>
        <strain evidence="2 3">JCM 19237</strain>
    </source>
</reference>
<dbReference type="AlphaFoldDB" id="A0A090QV11"/>
<gene>
    <name evidence="2" type="ORF">JCM19237_4777</name>
</gene>
<evidence type="ECO:0000256" key="1">
    <source>
        <dbReference type="SAM" id="MobiDB-lite"/>
    </source>
</evidence>
<organism evidence="2 3">
    <name type="scientific">Photobacterium aphoticum</name>
    <dbReference type="NCBI Taxonomy" id="754436"/>
    <lineage>
        <taxon>Bacteria</taxon>
        <taxon>Pseudomonadati</taxon>
        <taxon>Pseudomonadota</taxon>
        <taxon>Gammaproteobacteria</taxon>
        <taxon>Vibrionales</taxon>
        <taxon>Vibrionaceae</taxon>
        <taxon>Photobacterium</taxon>
    </lineage>
</organism>
<feature type="region of interest" description="Disordered" evidence="1">
    <location>
        <begin position="1"/>
        <end position="55"/>
    </location>
</feature>
<evidence type="ECO:0000313" key="2">
    <source>
        <dbReference type="EMBL" id="GAL05704.1"/>
    </source>
</evidence>
<evidence type="ECO:0000313" key="3">
    <source>
        <dbReference type="Proteomes" id="UP000029227"/>
    </source>
</evidence>
<proteinExistence type="predicted"/>
<comment type="caution">
    <text evidence="2">The sequence shown here is derived from an EMBL/GenBank/DDBJ whole genome shotgun (WGS) entry which is preliminary data.</text>
</comment>
<protein>
    <submittedName>
        <fullName evidence="2">Uncharacterized protein</fullName>
    </submittedName>
</protein>
<accession>A0A090QV11</accession>
<dbReference type="EMBL" id="BBMN01000008">
    <property type="protein sequence ID" value="GAL05704.1"/>
    <property type="molecule type" value="Genomic_DNA"/>
</dbReference>
<feature type="compositionally biased region" description="Basic and acidic residues" evidence="1">
    <location>
        <begin position="21"/>
        <end position="37"/>
    </location>
</feature>
<name>A0A090QV11_9GAMM</name>
<dbReference type="Proteomes" id="UP000029227">
    <property type="component" value="Unassembled WGS sequence"/>
</dbReference>
<dbReference type="STRING" id="754436.JCM19237_4777"/>